<dbReference type="RefSeq" id="XP_038734554.1">
    <property type="nucleotide sequence ID" value="XM_038875110.1"/>
</dbReference>
<dbReference type="EMBL" id="RCSW01000007">
    <property type="protein sequence ID" value="KAF7947349.1"/>
    <property type="molecule type" value="Genomic_DNA"/>
</dbReference>
<proteinExistence type="predicted"/>
<feature type="domain" description="2EXR" evidence="1">
    <location>
        <begin position="24"/>
        <end position="124"/>
    </location>
</feature>
<evidence type="ECO:0000313" key="2">
    <source>
        <dbReference type="EMBL" id="KAF7947349.1"/>
    </source>
</evidence>
<keyword evidence="3" id="KW-1185">Reference proteome</keyword>
<evidence type="ECO:0000313" key="3">
    <source>
        <dbReference type="Proteomes" id="UP000710849"/>
    </source>
</evidence>
<accession>A0A9P5IMZ8</accession>
<protein>
    <recommendedName>
        <fullName evidence="1">2EXR domain-containing protein</fullName>
    </recommendedName>
</protein>
<comment type="caution">
    <text evidence="2">The sequence shown here is derived from an EMBL/GenBank/DDBJ whole genome shotgun (WGS) entry which is preliminary data.</text>
</comment>
<reference evidence="2 3" key="1">
    <citation type="journal article" date="2020" name="Genome Biol. Evol.">
        <title>Comparative genomics of Sclerotiniaceae.</title>
        <authorList>
            <person name="Valero Jimenez C.A."/>
            <person name="Steentjes M."/>
            <person name="Scholten O.E."/>
            <person name="Van Kan J.A.L."/>
        </authorList>
    </citation>
    <scope>NUCLEOTIDE SEQUENCE [LARGE SCALE GENOMIC DNA]</scope>
    <source>
        <strain evidence="2 3">MUCL 94</strain>
    </source>
</reference>
<sequence length="279" mass="32188">MSANNGIFKIYDTPTNMDIRFSRRFPADIESMIFEGACYNKRFVWIGESWYTVATDSGSSKFRRSSRFRSNEPVPAIMHVNANAREIALRHYKAGFAIQGDFNKVDSPEIENHRIYLNSTSDIVCPVGKLYRYFVECLKDLKVGKVAMDILPPLNIFRGHFNYAICPRNDSHKADWVNGDNGPTSLWLHDQPIARFHGTDISVFYGSSQVALFYCCDAMKRTNNLARRLAATHSLQVRKDHDKGNEGTQAQRLLEFPEQLFEKSSNWQRPRSRLLLQWH</sequence>
<dbReference type="InterPro" id="IPR045518">
    <property type="entry name" value="2EXR"/>
</dbReference>
<dbReference type="AlphaFoldDB" id="A0A9P5IMZ8"/>
<evidence type="ECO:0000259" key="1">
    <source>
        <dbReference type="Pfam" id="PF20150"/>
    </source>
</evidence>
<dbReference type="Pfam" id="PF20150">
    <property type="entry name" value="2EXR"/>
    <property type="match status" value="1"/>
</dbReference>
<dbReference type="GeneID" id="62148187"/>
<dbReference type="Proteomes" id="UP000710849">
    <property type="component" value="Unassembled WGS sequence"/>
</dbReference>
<gene>
    <name evidence="2" type="ORF">EAE97_004598</name>
</gene>
<organism evidence="2 3">
    <name type="scientific">Botrytis byssoidea</name>
    <dbReference type="NCBI Taxonomy" id="139641"/>
    <lineage>
        <taxon>Eukaryota</taxon>
        <taxon>Fungi</taxon>
        <taxon>Dikarya</taxon>
        <taxon>Ascomycota</taxon>
        <taxon>Pezizomycotina</taxon>
        <taxon>Leotiomycetes</taxon>
        <taxon>Helotiales</taxon>
        <taxon>Sclerotiniaceae</taxon>
        <taxon>Botrytis</taxon>
    </lineage>
</organism>
<name>A0A9P5IMZ8_9HELO</name>